<feature type="compositionally biased region" description="Pro residues" evidence="10">
    <location>
        <begin position="401"/>
        <end position="419"/>
    </location>
</feature>
<dbReference type="PANTHER" id="PTHR22683">
    <property type="entry name" value="SPORULATION PROTEIN RELATED"/>
    <property type="match status" value="1"/>
</dbReference>
<evidence type="ECO:0000256" key="11">
    <source>
        <dbReference type="SAM" id="Phobius"/>
    </source>
</evidence>
<feature type="transmembrane region" description="Helical" evidence="11">
    <location>
        <begin position="59"/>
        <end position="80"/>
    </location>
</feature>
<dbReference type="Pfam" id="PF01580">
    <property type="entry name" value="FtsK_SpoIIIE"/>
    <property type="match status" value="2"/>
</dbReference>
<evidence type="ECO:0000256" key="2">
    <source>
        <dbReference type="ARBA" id="ARBA00022475"/>
    </source>
</evidence>
<dbReference type="STRING" id="553510.B1H19_18790"/>
<dbReference type="GO" id="GO:0005886">
    <property type="term" value="C:plasma membrane"/>
    <property type="evidence" value="ECO:0007669"/>
    <property type="project" value="UniProtKB-SubCell"/>
</dbReference>
<dbReference type="Proteomes" id="UP000192726">
    <property type="component" value="Chromosome"/>
</dbReference>
<keyword evidence="7 11" id="KW-1133">Transmembrane helix</keyword>
<dbReference type="NCBIfam" id="TIGR03925">
    <property type="entry name" value="T7SS_EccC_b"/>
    <property type="match status" value="1"/>
</dbReference>
<dbReference type="InterPro" id="IPR023837">
    <property type="entry name" value="EccCb-like_Actinobacteria"/>
</dbReference>
<dbReference type="InterPro" id="IPR050206">
    <property type="entry name" value="FtsK/SpoIIIE/SftA"/>
</dbReference>
<dbReference type="InterPro" id="IPR027417">
    <property type="entry name" value="P-loop_NTPase"/>
</dbReference>
<feature type="domain" description="FtsK" evidence="12">
    <location>
        <begin position="501"/>
        <end position="701"/>
    </location>
</feature>
<dbReference type="GO" id="GO:0005524">
    <property type="term" value="F:ATP binding"/>
    <property type="evidence" value="ECO:0007669"/>
    <property type="project" value="UniProtKB-UniRule"/>
</dbReference>
<evidence type="ECO:0000259" key="12">
    <source>
        <dbReference type="PROSITE" id="PS50901"/>
    </source>
</evidence>
<protein>
    <submittedName>
        <fullName evidence="13">Type VII secretion protein EccC</fullName>
    </submittedName>
</protein>
<evidence type="ECO:0000313" key="13">
    <source>
        <dbReference type="EMBL" id="ARF55959.1"/>
    </source>
</evidence>
<evidence type="ECO:0000256" key="6">
    <source>
        <dbReference type="ARBA" id="ARBA00022840"/>
    </source>
</evidence>
<feature type="region of interest" description="Disordered" evidence="10">
    <location>
        <begin position="1"/>
        <end position="32"/>
    </location>
</feature>
<dbReference type="PANTHER" id="PTHR22683:SF1">
    <property type="entry name" value="TYPE VII SECRETION SYSTEM PROTEIN ESSC"/>
    <property type="match status" value="1"/>
</dbReference>
<keyword evidence="6 9" id="KW-0067">ATP-binding</keyword>
<proteinExistence type="predicted"/>
<keyword evidence="5 9" id="KW-0547">Nucleotide-binding</keyword>
<evidence type="ECO:0000256" key="8">
    <source>
        <dbReference type="ARBA" id="ARBA00023136"/>
    </source>
</evidence>
<evidence type="ECO:0000256" key="7">
    <source>
        <dbReference type="ARBA" id="ARBA00022989"/>
    </source>
</evidence>
<evidence type="ECO:0000256" key="1">
    <source>
        <dbReference type="ARBA" id="ARBA00004651"/>
    </source>
</evidence>
<keyword evidence="4" id="KW-0677">Repeat</keyword>
<evidence type="ECO:0000313" key="14">
    <source>
        <dbReference type="Proteomes" id="UP000192726"/>
    </source>
</evidence>
<dbReference type="KEGG" id="sgv:B1H19_18790"/>
<dbReference type="SUPFAM" id="SSF52540">
    <property type="entry name" value="P-loop containing nucleoside triphosphate hydrolases"/>
    <property type="match status" value="3"/>
</dbReference>
<keyword evidence="14" id="KW-1185">Reference proteome</keyword>
<feature type="compositionally biased region" description="Basic and acidic residues" evidence="10">
    <location>
        <begin position="1381"/>
        <end position="1394"/>
    </location>
</feature>
<feature type="domain" description="FtsK" evidence="12">
    <location>
        <begin position="858"/>
        <end position="1052"/>
    </location>
</feature>
<dbReference type="NCBIfam" id="TIGR03924">
    <property type="entry name" value="T7SS_EccC_a"/>
    <property type="match status" value="1"/>
</dbReference>
<organism evidence="13 14">
    <name type="scientific">Streptomyces gilvosporeus</name>
    <dbReference type="NCBI Taxonomy" id="553510"/>
    <lineage>
        <taxon>Bacteria</taxon>
        <taxon>Bacillati</taxon>
        <taxon>Actinomycetota</taxon>
        <taxon>Actinomycetes</taxon>
        <taxon>Kitasatosporales</taxon>
        <taxon>Streptomycetaceae</taxon>
        <taxon>Streptomyces</taxon>
    </lineage>
</organism>
<feature type="binding site" evidence="9">
    <location>
        <begin position="524"/>
        <end position="531"/>
    </location>
    <ligand>
        <name>ATP</name>
        <dbReference type="ChEBI" id="CHEBI:30616"/>
    </ligand>
</feature>
<sequence>MVHRPARTTRPLPGPGERRIEPPPNLPEGKAGSVATSLLPMAGVCSSVVMMTIVRNSQFAALGAIVLVVAVLGGVLLLFSQRGRAQRQRRTQRERYLEYLEGLREELGAEDRARRAAARVLAPPPEALYDLVRDPARLWERRRTDADFLEVRVGTGSVPVRVLTVERQGSSVLTPPDPFMLNEAAGLQERFGTASEMPLTVPLDRAGNVTVVGERDAVLRAVRTLVIQAAVSHAPDDVAIAVACPEERLADWEWAKWLPHVLDPQEWDGPVSARRIASDIGELGASLAAELRERATYAAEVRRGLAGKDALGLTKRLLVISDGYGRAARDLPRPDEAVALPDMGVTVLHLVAEQVEEPGEVSLRVTVTGGKPGGVAVTDLRQGAVPRQPSAGAAAESPRGPSGPVPGAPPVPGTPPVYGTPPVHGTLDEVTAAGAHGLARMLAPLRLSAESAAAGTPLSGPVDFTELLGAADPRALDVQRLWEPRGEQAFLRVPIGLNDDREPVLLDLKESAELGMGPHGLCVGATGSGKSELLRTLVLALVAGHPPEDLSMVLVDYKGGATFAPFAALPHVAGVITNLENRAGLVERVHTSLAGEVRRRQQVLKDAGDLPDISTYRAARAQRPELPPLPHLFVVIDEFGELLTAKPDFIDLFLSIGRIGRSIGVHLLLSSQRIEGGKLQGLDTYLSYRLGLRTFSPDESRTVLDTPDAFHLPPIPGFGYLKVDTSHYERFKAGYVSGPCRGPVAQDDADAGPAVLPYPAYNTLAAPESGHPADGAAPVPARRTTGPSLLSVMVGQLADAAPPVPQIWLPPLPPAVPLDAAAGPLDMDGTRGMQLARRPHEPMRVPLGLLDDPARQWQGPWTVDLTAAGGHLAVIGGPQSGKTTLLRTLMLSLALTHTPQDVGIYGLDLAGGGLPGMAGLPHVGGIAGRMDRERAARTVEEVRAMLTAREELFRVHGIDSVEQLRRMRARGALDGLPGLASTDIVLVVDGFGELREEFEELDEAIGDLLRRGSGYGIHVVAGMLRWNDVRIAAQSAFGSKIELRLNDPGESMISRKLAETLAPEERGRALTDARLFAQVALPRIDALGTVDDLGEAAEAAVRTVRAAWSGEEAAPVRVLPARLPAARLPLPAEEPRRVPLGLDQAALRPVALDLFGRDQHLLVFGDGECGKTNVLRLVTHGLIERYGDDDLVFAVMDPRRGLHSLVPEEYRGGYAHNARLATGLSSAITQELHKRLPDDAVPPEVLAAGGATFTGPRIVVLVDDYDVLASAGAQPLEPFLPYLPSAADIGLHFVLAHRAAGASRALYEPLLMTLRESGTSALVMAGDRGEGQLFPGVYPSDQPAGRGVFVRRGERGRLVQTAMAAEPDSAPGESGRAAGKNRADEKNREERAGA</sequence>
<feature type="region of interest" description="Disordered" evidence="10">
    <location>
        <begin position="372"/>
        <end position="425"/>
    </location>
</feature>
<dbReference type="EMBL" id="CP020569">
    <property type="protein sequence ID" value="ARF55959.1"/>
    <property type="molecule type" value="Genomic_DNA"/>
</dbReference>
<dbReference type="SMART" id="SM00382">
    <property type="entry name" value="AAA"/>
    <property type="match status" value="3"/>
</dbReference>
<evidence type="ECO:0000256" key="4">
    <source>
        <dbReference type="ARBA" id="ARBA00022737"/>
    </source>
</evidence>
<keyword evidence="3 11" id="KW-0812">Transmembrane</keyword>
<dbReference type="InterPro" id="IPR002543">
    <property type="entry name" value="FtsK_dom"/>
</dbReference>
<dbReference type="OrthoDB" id="9807790at2"/>
<feature type="region of interest" description="Disordered" evidence="10">
    <location>
        <begin position="1362"/>
        <end position="1394"/>
    </location>
</feature>
<feature type="binding site" evidence="9">
    <location>
        <begin position="1165"/>
        <end position="1172"/>
    </location>
    <ligand>
        <name>ATP</name>
        <dbReference type="ChEBI" id="CHEBI:30616"/>
    </ligand>
</feature>
<feature type="binding site" evidence="9">
    <location>
        <begin position="876"/>
        <end position="883"/>
    </location>
    <ligand>
        <name>ATP</name>
        <dbReference type="ChEBI" id="CHEBI:30616"/>
    </ligand>
</feature>
<reference evidence="13 14" key="1">
    <citation type="submission" date="2017-04" db="EMBL/GenBank/DDBJ databases">
        <title>Complete Genome Sequence of Streptomyces gilvosporeus F607, a Capable Producer of Natamycin.</title>
        <authorList>
            <person name="Zong G."/>
            <person name="Zhong C."/>
            <person name="Fu J."/>
            <person name="Qin R."/>
            <person name="Cao G."/>
        </authorList>
    </citation>
    <scope>NUCLEOTIDE SEQUENCE [LARGE SCALE GENOMIC DNA]</scope>
    <source>
        <strain evidence="13 14">F607</strain>
    </source>
</reference>
<comment type="subcellular location">
    <subcellularLocation>
        <location evidence="1">Cell membrane</location>
        <topology evidence="1">Multi-pass membrane protein</topology>
    </subcellularLocation>
</comment>
<keyword evidence="2" id="KW-1003">Cell membrane</keyword>
<gene>
    <name evidence="13" type="ORF">B1H19_18790</name>
</gene>
<keyword evidence="8 11" id="KW-0472">Membrane</keyword>
<dbReference type="InterPro" id="IPR003593">
    <property type="entry name" value="AAA+_ATPase"/>
</dbReference>
<dbReference type="InterPro" id="IPR023836">
    <property type="entry name" value="EccCa-like_Actinobacteria"/>
</dbReference>
<dbReference type="GO" id="GO:0003677">
    <property type="term" value="F:DNA binding"/>
    <property type="evidence" value="ECO:0007669"/>
    <property type="project" value="InterPro"/>
</dbReference>
<evidence type="ECO:0000256" key="3">
    <source>
        <dbReference type="ARBA" id="ARBA00022692"/>
    </source>
</evidence>
<name>A0A1V0TSN1_9ACTN</name>
<dbReference type="Gene3D" id="3.40.50.300">
    <property type="entry name" value="P-loop containing nucleotide triphosphate hydrolases"/>
    <property type="match status" value="4"/>
</dbReference>
<dbReference type="PROSITE" id="PS50901">
    <property type="entry name" value="FTSK"/>
    <property type="match status" value="3"/>
</dbReference>
<evidence type="ECO:0000256" key="9">
    <source>
        <dbReference type="PROSITE-ProRule" id="PRU00289"/>
    </source>
</evidence>
<evidence type="ECO:0000256" key="5">
    <source>
        <dbReference type="ARBA" id="ARBA00022741"/>
    </source>
</evidence>
<feature type="domain" description="FtsK" evidence="12">
    <location>
        <begin position="1147"/>
        <end position="1333"/>
    </location>
</feature>
<evidence type="ECO:0000256" key="10">
    <source>
        <dbReference type="SAM" id="MobiDB-lite"/>
    </source>
</evidence>
<accession>A0A1V0TSN1</accession>